<evidence type="ECO:0000256" key="1">
    <source>
        <dbReference type="ARBA" id="ARBA00004651"/>
    </source>
</evidence>
<evidence type="ECO:0000313" key="13">
    <source>
        <dbReference type="WBParaSite" id="GPUH_0000129501-mRNA-1"/>
    </source>
</evidence>
<feature type="domain" description="G-protein coupled receptors family 1 profile" evidence="10">
    <location>
        <begin position="29"/>
        <end position="154"/>
    </location>
</feature>
<dbReference type="SUPFAM" id="SSF81321">
    <property type="entry name" value="Family A G protein-coupled receptor-like"/>
    <property type="match status" value="1"/>
</dbReference>
<evidence type="ECO:0000256" key="6">
    <source>
        <dbReference type="ARBA" id="ARBA00023136"/>
    </source>
</evidence>
<feature type="transmembrane region" description="Helical" evidence="9">
    <location>
        <begin position="13"/>
        <end position="37"/>
    </location>
</feature>
<dbReference type="PANTHER" id="PTHR24249">
    <property type="entry name" value="HISTAMINE RECEPTOR-RELATED G-PROTEIN COUPLED RECEPTOR"/>
    <property type="match status" value="1"/>
</dbReference>
<dbReference type="WBParaSite" id="GPUH_0000129501-mRNA-1">
    <property type="protein sequence ID" value="GPUH_0000129501-mRNA-1"/>
    <property type="gene ID" value="GPUH_0000129501"/>
</dbReference>
<comment type="subcellular location">
    <subcellularLocation>
        <location evidence="1">Cell membrane</location>
        <topology evidence="1">Multi-pass membrane protein</topology>
    </subcellularLocation>
</comment>
<evidence type="ECO:0000256" key="8">
    <source>
        <dbReference type="ARBA" id="ARBA00023224"/>
    </source>
</evidence>
<keyword evidence="2" id="KW-1003">Cell membrane</keyword>
<organism evidence="13">
    <name type="scientific">Gongylonema pulchrum</name>
    <dbReference type="NCBI Taxonomy" id="637853"/>
    <lineage>
        <taxon>Eukaryota</taxon>
        <taxon>Metazoa</taxon>
        <taxon>Ecdysozoa</taxon>
        <taxon>Nematoda</taxon>
        <taxon>Chromadorea</taxon>
        <taxon>Rhabditida</taxon>
        <taxon>Spirurina</taxon>
        <taxon>Spiruromorpha</taxon>
        <taxon>Spiruroidea</taxon>
        <taxon>Gongylonematidae</taxon>
        <taxon>Gongylonema</taxon>
    </lineage>
</organism>
<dbReference type="OrthoDB" id="5969463at2759"/>
<sequence>MYVRGVRASVFDLLVFAVLETLGIVAVCGNLSLIIILIKFNYLTKASFILLLSLALANVVHGIVTSFYFYPPIALKRQHFSLLWMRIFNVLDWTAWAITLTHISAISLDRLIAIIYYVRYSSIVSVNRVRKYSIIKRNDISSVFCWIFFTILNLVLFTLDACCVIIPLEDHEFYSFGYQRGDGSGVLGQANLYVYAYTPLETSTILILFVSNPIILVQLYRRWKRKFALQR</sequence>
<evidence type="ECO:0000313" key="11">
    <source>
        <dbReference type="EMBL" id="VDK29758.1"/>
    </source>
</evidence>
<evidence type="ECO:0000256" key="5">
    <source>
        <dbReference type="ARBA" id="ARBA00023040"/>
    </source>
</evidence>
<feature type="transmembrane region" description="Helical" evidence="9">
    <location>
        <begin position="49"/>
        <end position="73"/>
    </location>
</feature>
<dbReference type="InterPro" id="IPR050569">
    <property type="entry name" value="TAAR"/>
</dbReference>
<evidence type="ECO:0000256" key="2">
    <source>
        <dbReference type="ARBA" id="ARBA00022475"/>
    </source>
</evidence>
<dbReference type="Proteomes" id="UP000271098">
    <property type="component" value="Unassembled WGS sequence"/>
</dbReference>
<keyword evidence="8" id="KW-0807">Transducer</keyword>
<dbReference type="AlphaFoldDB" id="A0A183CXV4"/>
<accession>A0A183CXV4</accession>
<dbReference type="Gene3D" id="1.20.1070.10">
    <property type="entry name" value="Rhodopsin 7-helix transmembrane proteins"/>
    <property type="match status" value="1"/>
</dbReference>
<evidence type="ECO:0000256" key="4">
    <source>
        <dbReference type="ARBA" id="ARBA00022989"/>
    </source>
</evidence>
<dbReference type="EMBL" id="UYRT01001514">
    <property type="protein sequence ID" value="VDK29758.1"/>
    <property type="molecule type" value="Genomic_DNA"/>
</dbReference>
<dbReference type="PRINTS" id="PR00237">
    <property type="entry name" value="GPCRRHODOPSN"/>
</dbReference>
<keyword evidence="12" id="KW-1185">Reference proteome</keyword>
<feature type="transmembrane region" description="Helical" evidence="9">
    <location>
        <begin position="202"/>
        <end position="221"/>
    </location>
</feature>
<keyword evidence="5" id="KW-0297">G-protein coupled receptor</keyword>
<evidence type="ECO:0000313" key="12">
    <source>
        <dbReference type="Proteomes" id="UP000271098"/>
    </source>
</evidence>
<keyword evidence="7" id="KW-0675">Receptor</keyword>
<gene>
    <name evidence="11" type="ORF">GPUH_LOCUS1294</name>
</gene>
<dbReference type="InterPro" id="IPR000276">
    <property type="entry name" value="GPCR_Rhodpsn"/>
</dbReference>
<dbReference type="GO" id="GO:0005886">
    <property type="term" value="C:plasma membrane"/>
    <property type="evidence" value="ECO:0007669"/>
    <property type="project" value="UniProtKB-SubCell"/>
</dbReference>
<reference evidence="11 12" key="2">
    <citation type="submission" date="2018-11" db="EMBL/GenBank/DDBJ databases">
        <authorList>
            <consortium name="Pathogen Informatics"/>
        </authorList>
    </citation>
    <scope>NUCLEOTIDE SEQUENCE [LARGE SCALE GENOMIC DNA]</scope>
</reference>
<evidence type="ECO:0000259" key="10">
    <source>
        <dbReference type="PROSITE" id="PS50262"/>
    </source>
</evidence>
<dbReference type="CDD" id="cd00637">
    <property type="entry name" value="7tm_classA_rhodopsin-like"/>
    <property type="match status" value="1"/>
</dbReference>
<proteinExistence type="predicted"/>
<name>A0A183CXV4_9BILA</name>
<evidence type="ECO:0000256" key="7">
    <source>
        <dbReference type="ARBA" id="ARBA00023170"/>
    </source>
</evidence>
<dbReference type="GO" id="GO:0004930">
    <property type="term" value="F:G protein-coupled receptor activity"/>
    <property type="evidence" value="ECO:0007669"/>
    <property type="project" value="UniProtKB-KW"/>
</dbReference>
<dbReference type="PANTHER" id="PTHR24249:SF424">
    <property type="entry name" value="G-PROTEIN COUPLED RECEPTORS FAMILY 1 PROFILE DOMAIN-CONTAINING PROTEIN"/>
    <property type="match status" value="1"/>
</dbReference>
<keyword evidence="4 9" id="KW-1133">Transmembrane helix</keyword>
<feature type="transmembrane region" description="Helical" evidence="9">
    <location>
        <begin position="140"/>
        <end position="168"/>
    </location>
</feature>
<dbReference type="InterPro" id="IPR017452">
    <property type="entry name" value="GPCR_Rhodpsn_7TM"/>
</dbReference>
<dbReference type="PROSITE" id="PS50262">
    <property type="entry name" value="G_PROTEIN_RECEP_F1_2"/>
    <property type="match status" value="1"/>
</dbReference>
<evidence type="ECO:0000256" key="3">
    <source>
        <dbReference type="ARBA" id="ARBA00022692"/>
    </source>
</evidence>
<keyword evidence="6 9" id="KW-0472">Membrane</keyword>
<protein>
    <submittedName>
        <fullName evidence="13">G_PROTEIN_RECEP_F1_2 domain-containing protein</fullName>
    </submittedName>
</protein>
<reference evidence="13" key="1">
    <citation type="submission" date="2016-06" db="UniProtKB">
        <authorList>
            <consortium name="WormBaseParasite"/>
        </authorList>
    </citation>
    <scope>IDENTIFICATION</scope>
</reference>
<keyword evidence="3 9" id="KW-0812">Transmembrane</keyword>
<evidence type="ECO:0000256" key="9">
    <source>
        <dbReference type="SAM" id="Phobius"/>
    </source>
</evidence>